<feature type="non-terminal residue" evidence="2">
    <location>
        <position position="65"/>
    </location>
</feature>
<evidence type="ECO:0000313" key="2">
    <source>
        <dbReference type="EMBL" id="MBF4274877.1"/>
    </source>
</evidence>
<accession>A0ABD4KVB3</accession>
<evidence type="ECO:0000256" key="1">
    <source>
        <dbReference type="SAM" id="MobiDB-lite"/>
    </source>
</evidence>
<dbReference type="Proteomes" id="UP000722957">
    <property type="component" value="Unassembled WGS sequence"/>
</dbReference>
<feature type="compositionally biased region" description="Basic and acidic residues" evidence="1">
    <location>
        <begin position="1"/>
        <end position="28"/>
    </location>
</feature>
<name>A0ABD4KVB3_VIBAN</name>
<dbReference type="AlphaFoldDB" id="A0ABD4KVB3"/>
<comment type="caution">
    <text evidence="2">The sequence shown here is derived from an EMBL/GenBank/DDBJ whole genome shotgun (WGS) entry which is preliminary data.</text>
</comment>
<dbReference type="EMBL" id="RDOM01000637">
    <property type="protein sequence ID" value="MBF4274877.1"/>
    <property type="molecule type" value="Genomic_DNA"/>
</dbReference>
<reference evidence="2 3" key="1">
    <citation type="journal article" date="2021" name="PeerJ">
        <title>Analysis of 44 Vibrio anguillarum genomes reveals high genetic diversity.</title>
        <authorList>
            <person name="Hansen M.J."/>
            <person name="Dalsgaard I."/>
        </authorList>
    </citation>
    <scope>NUCLEOTIDE SEQUENCE [LARGE SCALE GENOMIC DNA]</scope>
    <source>
        <strain evidence="2 3">17-16730-2A</strain>
    </source>
</reference>
<dbReference type="RefSeq" id="WP_214655235.1">
    <property type="nucleotide sequence ID" value="NZ_RDOM01000637.1"/>
</dbReference>
<feature type="region of interest" description="Disordered" evidence="1">
    <location>
        <begin position="1"/>
        <end position="32"/>
    </location>
</feature>
<sequence length="65" mass="7594">MANKKNVETKKKNTEIKIKKSSELEQKKRTQKKKLRLHSHLKVNIPLFQSLIMILPSLAKHAFAE</sequence>
<protein>
    <submittedName>
        <fullName evidence="2">Uncharacterized protein</fullName>
    </submittedName>
</protein>
<organism evidence="2 3">
    <name type="scientific">Vibrio anguillarum</name>
    <name type="common">Listonella anguillarum</name>
    <dbReference type="NCBI Taxonomy" id="55601"/>
    <lineage>
        <taxon>Bacteria</taxon>
        <taxon>Pseudomonadati</taxon>
        <taxon>Pseudomonadota</taxon>
        <taxon>Gammaproteobacteria</taxon>
        <taxon>Vibrionales</taxon>
        <taxon>Vibrionaceae</taxon>
        <taxon>Vibrio</taxon>
    </lineage>
</organism>
<gene>
    <name evidence="2" type="ORF">EAY07_23305</name>
</gene>
<proteinExistence type="predicted"/>
<evidence type="ECO:0000313" key="3">
    <source>
        <dbReference type="Proteomes" id="UP000722957"/>
    </source>
</evidence>